<feature type="domain" description="EamA" evidence="6">
    <location>
        <begin position="13"/>
        <end position="143"/>
    </location>
</feature>
<keyword evidence="8" id="KW-1185">Reference proteome</keyword>
<keyword evidence="3 5" id="KW-1133">Transmembrane helix</keyword>
<feature type="domain" description="EamA" evidence="6">
    <location>
        <begin position="159"/>
        <end position="289"/>
    </location>
</feature>
<evidence type="ECO:0000313" key="8">
    <source>
        <dbReference type="Proteomes" id="UP000186364"/>
    </source>
</evidence>
<dbReference type="GO" id="GO:0016020">
    <property type="term" value="C:membrane"/>
    <property type="evidence" value="ECO:0007669"/>
    <property type="project" value="UniProtKB-SubCell"/>
</dbReference>
<feature type="transmembrane region" description="Helical" evidence="5">
    <location>
        <begin position="36"/>
        <end position="58"/>
    </location>
</feature>
<reference evidence="7 8" key="1">
    <citation type="submission" date="2016-09" db="EMBL/GenBank/DDBJ databases">
        <title>Rhizobium sp. nov., a novel species isolated from the rice rhizosphere.</title>
        <authorList>
            <person name="Zhao J."/>
            <person name="Zhang X."/>
        </authorList>
    </citation>
    <scope>NUCLEOTIDE SEQUENCE [LARGE SCALE GENOMIC DNA]</scope>
    <source>
        <strain evidence="7 8">1.7048</strain>
    </source>
</reference>
<name>A0A1Q9B191_9HYPH</name>
<dbReference type="Pfam" id="PF00892">
    <property type="entry name" value="EamA"/>
    <property type="match status" value="2"/>
</dbReference>
<evidence type="ECO:0000256" key="1">
    <source>
        <dbReference type="ARBA" id="ARBA00004141"/>
    </source>
</evidence>
<evidence type="ECO:0000259" key="6">
    <source>
        <dbReference type="Pfam" id="PF00892"/>
    </source>
</evidence>
<keyword evidence="4 5" id="KW-0472">Membrane</keyword>
<keyword evidence="2 5" id="KW-0812">Transmembrane</keyword>
<dbReference type="RefSeq" id="WP_075626084.1">
    <property type="nucleotide sequence ID" value="NZ_FOAM01000012.1"/>
</dbReference>
<dbReference type="AlphaFoldDB" id="A0A1Q9B191"/>
<accession>A0A1Q9B191</accession>
<dbReference type="OrthoDB" id="9810556at2"/>
<dbReference type="InterPro" id="IPR050638">
    <property type="entry name" value="AA-Vitamin_Transporters"/>
</dbReference>
<feature type="transmembrane region" description="Helical" evidence="5">
    <location>
        <begin position="217"/>
        <end position="240"/>
    </location>
</feature>
<feature type="transmembrane region" description="Helical" evidence="5">
    <location>
        <begin position="187"/>
        <end position="205"/>
    </location>
</feature>
<evidence type="ECO:0000256" key="5">
    <source>
        <dbReference type="SAM" id="Phobius"/>
    </source>
</evidence>
<dbReference type="EMBL" id="MKIP01000030">
    <property type="protein sequence ID" value="OLP61781.1"/>
    <property type="molecule type" value="Genomic_DNA"/>
</dbReference>
<feature type="transmembrane region" description="Helical" evidence="5">
    <location>
        <begin position="274"/>
        <end position="292"/>
    </location>
</feature>
<evidence type="ECO:0000256" key="2">
    <source>
        <dbReference type="ARBA" id="ARBA00022692"/>
    </source>
</evidence>
<dbReference type="InterPro" id="IPR037185">
    <property type="entry name" value="EmrE-like"/>
</dbReference>
<dbReference type="Proteomes" id="UP000186364">
    <property type="component" value="Unassembled WGS sequence"/>
</dbReference>
<dbReference type="InterPro" id="IPR000620">
    <property type="entry name" value="EamA_dom"/>
</dbReference>
<comment type="subcellular location">
    <subcellularLocation>
        <location evidence="1">Membrane</location>
        <topology evidence="1">Multi-pass membrane protein</topology>
    </subcellularLocation>
</comment>
<feature type="transmembrane region" description="Helical" evidence="5">
    <location>
        <begin position="97"/>
        <end position="117"/>
    </location>
</feature>
<feature type="transmembrane region" description="Helical" evidence="5">
    <location>
        <begin position="129"/>
        <end position="149"/>
    </location>
</feature>
<sequence length="299" mass="31101">MIGNIAPNRDLALLVALATLWGASYSFIKLGVETIPPITLIALRTLIAGTLLLALLRLRGIALPRDRRLWSRFVIQACLNSVLPFTLIAWAEQRIDAGLAVILNATTPIFAFLLTWLMTRHEPANGRKLFGVIAGLGGTCLVVGTEAIGGLGADILPQLAVLAAALCYAGAAIFGKRFGGLDPMLPATGSLLSGAMILLPVSLLVDRPWTMAPSAASLLALGGLSIFSTALAFVLYFRLVQGLGSLATTAQSYLRVPIGIAIGMVALGERPSATAGLGLAAILIGVAAMMPARRRAGEA</sequence>
<dbReference type="SUPFAM" id="SSF103481">
    <property type="entry name" value="Multidrug resistance efflux transporter EmrE"/>
    <property type="match status" value="2"/>
</dbReference>
<gene>
    <name evidence="7" type="ORF">BJF93_18965</name>
</gene>
<feature type="transmembrane region" description="Helical" evidence="5">
    <location>
        <begin position="70"/>
        <end position="91"/>
    </location>
</feature>
<organism evidence="7 8">
    <name type="scientific">Xaviernesmea oryzae</name>
    <dbReference type="NCBI Taxonomy" id="464029"/>
    <lineage>
        <taxon>Bacteria</taxon>
        <taxon>Pseudomonadati</taxon>
        <taxon>Pseudomonadota</taxon>
        <taxon>Alphaproteobacteria</taxon>
        <taxon>Hyphomicrobiales</taxon>
        <taxon>Rhizobiaceae</taxon>
        <taxon>Rhizobium/Agrobacterium group</taxon>
        <taxon>Xaviernesmea</taxon>
    </lineage>
</organism>
<protein>
    <recommendedName>
        <fullName evidence="6">EamA domain-containing protein</fullName>
    </recommendedName>
</protein>
<evidence type="ECO:0000256" key="3">
    <source>
        <dbReference type="ARBA" id="ARBA00022989"/>
    </source>
</evidence>
<proteinExistence type="predicted"/>
<dbReference type="PANTHER" id="PTHR32322:SF9">
    <property type="entry name" value="AMINO-ACID METABOLITE EFFLUX PUMP-RELATED"/>
    <property type="match status" value="1"/>
</dbReference>
<comment type="caution">
    <text evidence="7">The sequence shown here is derived from an EMBL/GenBank/DDBJ whole genome shotgun (WGS) entry which is preliminary data.</text>
</comment>
<evidence type="ECO:0000313" key="7">
    <source>
        <dbReference type="EMBL" id="OLP61781.1"/>
    </source>
</evidence>
<evidence type="ECO:0000256" key="4">
    <source>
        <dbReference type="ARBA" id="ARBA00023136"/>
    </source>
</evidence>
<dbReference type="PANTHER" id="PTHR32322">
    <property type="entry name" value="INNER MEMBRANE TRANSPORTER"/>
    <property type="match status" value="1"/>
</dbReference>